<dbReference type="AlphaFoldDB" id="A0A8J4ATJ0"/>
<comment type="subcellular location">
    <subcellularLocation>
        <location evidence="1">Membrane</location>
        <topology evidence="1">Multi-pass membrane protein</topology>
    </subcellularLocation>
</comment>
<evidence type="ECO:0000256" key="1">
    <source>
        <dbReference type="ARBA" id="ARBA00004141"/>
    </source>
</evidence>
<dbReference type="SMART" id="SM00724">
    <property type="entry name" value="TLC"/>
    <property type="match status" value="1"/>
</dbReference>
<dbReference type="GO" id="GO:0005789">
    <property type="term" value="C:endoplasmic reticulum membrane"/>
    <property type="evidence" value="ECO:0007669"/>
    <property type="project" value="UniProtKB-SubCell"/>
</dbReference>
<evidence type="ECO:0000259" key="7">
    <source>
        <dbReference type="PROSITE" id="PS50922"/>
    </source>
</evidence>
<reference evidence="8" key="1">
    <citation type="journal article" date="2021" name="Proc. Natl. Acad. Sci. U.S.A.">
        <title>Three genomes in the algal genus Volvox reveal the fate of a haploid sex-determining region after a transition to homothallism.</title>
        <authorList>
            <person name="Yamamoto K."/>
            <person name="Hamaji T."/>
            <person name="Kawai-Toyooka H."/>
            <person name="Matsuzaki R."/>
            <person name="Takahashi F."/>
            <person name="Nishimura Y."/>
            <person name="Kawachi M."/>
            <person name="Noguchi H."/>
            <person name="Minakuchi Y."/>
            <person name="Umen J.G."/>
            <person name="Toyoda A."/>
            <person name="Nozaki H."/>
        </authorList>
    </citation>
    <scope>NUCLEOTIDE SEQUENCE</scope>
    <source>
        <strain evidence="8">NIES-3780</strain>
    </source>
</reference>
<evidence type="ECO:0000256" key="2">
    <source>
        <dbReference type="ARBA" id="ARBA00022692"/>
    </source>
</evidence>
<keyword evidence="2 5" id="KW-0812">Transmembrane</keyword>
<dbReference type="PROSITE" id="PS50922">
    <property type="entry name" value="TLC"/>
    <property type="match status" value="1"/>
</dbReference>
<dbReference type="GO" id="GO:0050291">
    <property type="term" value="F:sphingosine N-acyltransferase activity"/>
    <property type="evidence" value="ECO:0007669"/>
    <property type="project" value="InterPro"/>
</dbReference>
<evidence type="ECO:0000313" key="9">
    <source>
        <dbReference type="Proteomes" id="UP000747399"/>
    </source>
</evidence>
<feature type="transmembrane region" description="Helical" evidence="6">
    <location>
        <begin position="29"/>
        <end position="49"/>
    </location>
</feature>
<dbReference type="Proteomes" id="UP000747399">
    <property type="component" value="Unassembled WGS sequence"/>
</dbReference>
<dbReference type="GO" id="GO:0046513">
    <property type="term" value="P:ceramide biosynthetic process"/>
    <property type="evidence" value="ECO:0007669"/>
    <property type="project" value="InterPro"/>
</dbReference>
<keyword evidence="3 6" id="KW-1133">Transmembrane helix</keyword>
<evidence type="ECO:0000313" key="8">
    <source>
        <dbReference type="EMBL" id="GIL47359.1"/>
    </source>
</evidence>
<keyword evidence="4 5" id="KW-0472">Membrane</keyword>
<proteinExistence type="predicted"/>
<evidence type="ECO:0000256" key="6">
    <source>
        <dbReference type="SAM" id="Phobius"/>
    </source>
</evidence>
<dbReference type="Pfam" id="PF03798">
    <property type="entry name" value="TRAM_LAG1_CLN8"/>
    <property type="match status" value="1"/>
</dbReference>
<feature type="domain" description="TLC" evidence="7">
    <location>
        <begin position="72"/>
        <end position="280"/>
    </location>
</feature>
<feature type="transmembrane region" description="Helical" evidence="6">
    <location>
        <begin position="214"/>
        <end position="238"/>
    </location>
</feature>
<sequence>MSLEQTTLHKVLYLYIIPNLATPGSKPNLIDFVVTIWIALALLILRLAFERAVIPRFKGYLERVKGPGGGKVAFPVLDNIWIAFFAGSLAAFAWWVTVTDNGGCTPWSTSTCFVGWPHHAVALGQRWYMVLAFAYYLYELFGTVLGLGTKLKIDMVAHHVVTMALILIAYQVNLKRMSVMWQALFDISNPILHMAKGLHSAAIRPLEGLKWAMFNLFAVTFFVCRVVMGPISILWPSFTIAVQWLPASHCYTCWGLVVFVYFLQLVWFYKIVEIAVKGDKGEKAE</sequence>
<feature type="transmembrane region" description="Helical" evidence="6">
    <location>
        <begin position="72"/>
        <end position="96"/>
    </location>
</feature>
<evidence type="ECO:0000256" key="5">
    <source>
        <dbReference type="PROSITE-ProRule" id="PRU00205"/>
    </source>
</evidence>
<feature type="transmembrane region" description="Helical" evidence="6">
    <location>
        <begin position="155"/>
        <end position="172"/>
    </location>
</feature>
<dbReference type="InterPro" id="IPR006634">
    <property type="entry name" value="TLC-dom"/>
</dbReference>
<accession>A0A8J4ATJ0</accession>
<comment type="caution">
    <text evidence="8">The sequence shown here is derived from an EMBL/GenBank/DDBJ whole genome shotgun (WGS) entry which is preliminary data.</text>
</comment>
<organism evidence="8 9">
    <name type="scientific">Volvox africanus</name>
    <dbReference type="NCBI Taxonomy" id="51714"/>
    <lineage>
        <taxon>Eukaryota</taxon>
        <taxon>Viridiplantae</taxon>
        <taxon>Chlorophyta</taxon>
        <taxon>core chlorophytes</taxon>
        <taxon>Chlorophyceae</taxon>
        <taxon>CS clade</taxon>
        <taxon>Chlamydomonadales</taxon>
        <taxon>Volvocaceae</taxon>
        <taxon>Volvox</taxon>
    </lineage>
</organism>
<name>A0A8J4ATJ0_9CHLO</name>
<evidence type="ECO:0000256" key="4">
    <source>
        <dbReference type="ARBA" id="ARBA00023136"/>
    </source>
</evidence>
<keyword evidence="9" id="KW-1185">Reference proteome</keyword>
<dbReference type="PANTHER" id="PTHR12560">
    <property type="entry name" value="LONGEVITY ASSURANCE FACTOR 1 LAG1"/>
    <property type="match status" value="1"/>
</dbReference>
<dbReference type="InterPro" id="IPR016439">
    <property type="entry name" value="Lag1/Lac1-like"/>
</dbReference>
<evidence type="ECO:0000256" key="3">
    <source>
        <dbReference type="ARBA" id="ARBA00022989"/>
    </source>
</evidence>
<gene>
    <name evidence="8" type="ORF">Vafri_4194</name>
</gene>
<feature type="transmembrane region" description="Helical" evidence="6">
    <location>
        <begin position="127"/>
        <end position="148"/>
    </location>
</feature>
<dbReference type="PANTHER" id="PTHR12560:SF0">
    <property type="entry name" value="LD18904P"/>
    <property type="match status" value="1"/>
</dbReference>
<feature type="transmembrane region" description="Helical" evidence="6">
    <location>
        <begin position="250"/>
        <end position="269"/>
    </location>
</feature>
<protein>
    <recommendedName>
        <fullName evidence="7">TLC domain-containing protein</fullName>
    </recommendedName>
</protein>
<dbReference type="EMBL" id="BNCO01000004">
    <property type="protein sequence ID" value="GIL47359.1"/>
    <property type="molecule type" value="Genomic_DNA"/>
</dbReference>